<sequence>MATAKPSVSEKWTPFTLPCTKSEAAPECQLVRHVAQYNEILWYIGLEIKEENGLGELGIAVAPGTRLMRLWEDPRTHCESLAMVLLGNVLAHHRCIVAVELTFFVARNPFLLSILQDKYSVRKLTISDVAHCETKVLEALEKLVCPLDQNDADTWEKDFCFSFRMPLLVFPQPRGSISLTALDVADADMSAGCAWRFIHILLQNNTISDLTVGACVFTYGFVCLRPGFVVYLEKHRSPLKKLTVRTPMASRRALESLVKAIALRTTLEELVIDIGSYDAEERALLAKVVALNRTLCTLSVTWRRKCFVSSVLYGFDPLAGDAATRVEPWLLALPENTALSALTVDLLGFTEEECCAFFRALALNKTLKSVCIGCLPACADLRQICQIIRDSRLAKDIHIEDHHVSINSLPMLPECPEVTSLTVYSLHLNSSEILRRSFEILASCNHVTSLRVYVHYCFLDKIQAAMAAYIMEARTLKDIKVGIYVYVRELGDQRQHDPDTEKLLVNALASNLSLTRISVTGLPLSENNCEFLANAFVNSQHLSELSFAVLSRDSNNAFLQTLVSGIESNRSLLRVDLPSFIGRDTALVAIRNITRRNASLVNRAARFVMGDHDPYNARAVELVSGHERVLSIIQENAGVAASEAATMVRRALGLRCLTGLNEYMKLVGVVKCRVECIDSRGDSVQLDELSYDCWIHIRRFLTVADVVGTDGSERL</sequence>
<evidence type="ECO:0000313" key="1">
    <source>
        <dbReference type="EMBL" id="KAK8767862.1"/>
    </source>
</evidence>
<keyword evidence="2" id="KW-1185">Reference proteome</keyword>
<reference evidence="1 2" key="1">
    <citation type="journal article" date="2023" name="Arcadia Sci">
        <title>De novo assembly of a long-read Amblyomma americanum tick genome.</title>
        <authorList>
            <person name="Chou S."/>
            <person name="Poskanzer K.E."/>
            <person name="Rollins M."/>
            <person name="Thuy-Boun P.S."/>
        </authorList>
    </citation>
    <scope>NUCLEOTIDE SEQUENCE [LARGE SCALE GENOMIC DNA]</scope>
    <source>
        <strain evidence="1">F_SG_1</strain>
        <tissue evidence="1">Salivary glands</tissue>
    </source>
</reference>
<accession>A0AAQ4DZH2</accession>
<gene>
    <name evidence="1" type="ORF">V5799_005365</name>
</gene>
<evidence type="ECO:0000313" key="2">
    <source>
        <dbReference type="Proteomes" id="UP001321473"/>
    </source>
</evidence>
<comment type="caution">
    <text evidence="1">The sequence shown here is derived from an EMBL/GenBank/DDBJ whole genome shotgun (WGS) entry which is preliminary data.</text>
</comment>
<dbReference type="Proteomes" id="UP001321473">
    <property type="component" value="Unassembled WGS sequence"/>
</dbReference>
<organism evidence="1 2">
    <name type="scientific">Amblyomma americanum</name>
    <name type="common">Lone star tick</name>
    <dbReference type="NCBI Taxonomy" id="6943"/>
    <lineage>
        <taxon>Eukaryota</taxon>
        <taxon>Metazoa</taxon>
        <taxon>Ecdysozoa</taxon>
        <taxon>Arthropoda</taxon>
        <taxon>Chelicerata</taxon>
        <taxon>Arachnida</taxon>
        <taxon>Acari</taxon>
        <taxon>Parasitiformes</taxon>
        <taxon>Ixodida</taxon>
        <taxon>Ixodoidea</taxon>
        <taxon>Ixodidae</taxon>
        <taxon>Amblyomminae</taxon>
        <taxon>Amblyomma</taxon>
    </lineage>
</organism>
<proteinExistence type="predicted"/>
<protein>
    <recommendedName>
        <fullName evidence="3">Nlr family card domain protein</fullName>
    </recommendedName>
</protein>
<evidence type="ECO:0008006" key="3">
    <source>
        <dbReference type="Google" id="ProtNLM"/>
    </source>
</evidence>
<dbReference type="EMBL" id="JARKHS020024875">
    <property type="protein sequence ID" value="KAK8767862.1"/>
    <property type="molecule type" value="Genomic_DNA"/>
</dbReference>
<dbReference type="SUPFAM" id="SSF52047">
    <property type="entry name" value="RNI-like"/>
    <property type="match status" value="1"/>
</dbReference>
<dbReference type="AlphaFoldDB" id="A0AAQ4DZH2"/>
<dbReference type="InterPro" id="IPR032675">
    <property type="entry name" value="LRR_dom_sf"/>
</dbReference>
<dbReference type="Gene3D" id="3.80.10.10">
    <property type="entry name" value="Ribonuclease Inhibitor"/>
    <property type="match status" value="1"/>
</dbReference>
<name>A0AAQ4DZH2_AMBAM</name>